<feature type="compositionally biased region" description="Basic residues" evidence="5">
    <location>
        <begin position="182"/>
        <end position="194"/>
    </location>
</feature>
<evidence type="ECO:0000256" key="1">
    <source>
        <dbReference type="ARBA" id="ARBA00004604"/>
    </source>
</evidence>
<keyword evidence="4" id="KW-0539">Nucleus</keyword>
<dbReference type="InterPro" id="IPR019186">
    <property type="entry name" value="Nucleolar_protein_12"/>
</dbReference>
<reference evidence="7 8" key="1">
    <citation type="journal article" date="2016" name="Genome Announc.">
        <title>Draft Whole-Genome Sequence of Trichoderma gamsii T6085, a Promising Biocontrol Agent of Fusarium Head Blight on Wheat.</title>
        <authorList>
            <person name="Baroncelli R."/>
            <person name="Zapparata A."/>
            <person name="Piaggeschi G."/>
            <person name="Sarrocco S."/>
            <person name="Vannacci G."/>
        </authorList>
    </citation>
    <scope>NUCLEOTIDE SEQUENCE [LARGE SCALE GENOMIC DNA]</scope>
    <source>
        <strain evidence="7 8">T6085</strain>
    </source>
</reference>
<feature type="compositionally biased region" description="Basic and acidic residues" evidence="5">
    <location>
        <begin position="50"/>
        <end position="68"/>
    </location>
</feature>
<gene>
    <name evidence="7" type="ORF">TGAM01_v200733</name>
    <name evidence="6" type="ORF">TGAMA5MH_00682</name>
</gene>
<organism evidence="6 9">
    <name type="scientific">Trichoderma gamsii</name>
    <dbReference type="NCBI Taxonomy" id="398673"/>
    <lineage>
        <taxon>Eukaryota</taxon>
        <taxon>Fungi</taxon>
        <taxon>Dikarya</taxon>
        <taxon>Ascomycota</taxon>
        <taxon>Pezizomycotina</taxon>
        <taxon>Sordariomycetes</taxon>
        <taxon>Hypocreomycetidae</taxon>
        <taxon>Hypocreales</taxon>
        <taxon>Hypocreaceae</taxon>
        <taxon>Trichoderma</taxon>
    </lineage>
</organism>
<name>A0A2K0TS94_9HYPO</name>
<accession>A0A2K0TS94</accession>
<dbReference type="OrthoDB" id="551633at2759"/>
<dbReference type="GO" id="GO:0019843">
    <property type="term" value="F:rRNA binding"/>
    <property type="evidence" value="ECO:0007669"/>
    <property type="project" value="TreeGrafter"/>
</dbReference>
<dbReference type="PANTHER" id="PTHR14577:SF0">
    <property type="entry name" value="NUCLEOLAR PROTEIN 12"/>
    <property type="match status" value="1"/>
</dbReference>
<dbReference type="PANTHER" id="PTHR14577">
    <property type="entry name" value="NUCLEOLAR PROTEIN 12"/>
    <property type="match status" value="1"/>
</dbReference>
<evidence type="ECO:0000256" key="3">
    <source>
        <dbReference type="ARBA" id="ARBA00023054"/>
    </source>
</evidence>
<evidence type="ECO:0000313" key="7">
    <source>
        <dbReference type="EMBL" id="PON30293.1"/>
    </source>
</evidence>
<dbReference type="GO" id="GO:0005730">
    <property type="term" value="C:nucleolus"/>
    <property type="evidence" value="ECO:0007669"/>
    <property type="project" value="UniProtKB-SubCell"/>
</dbReference>
<evidence type="ECO:0000313" key="6">
    <source>
        <dbReference type="EMBL" id="PNP48398.1"/>
    </source>
</evidence>
<evidence type="ECO:0000313" key="8">
    <source>
        <dbReference type="Proteomes" id="UP000054821"/>
    </source>
</evidence>
<feature type="compositionally biased region" description="Acidic residues" evidence="5">
    <location>
        <begin position="103"/>
        <end position="115"/>
    </location>
</feature>
<feature type="region of interest" description="Disordered" evidence="5">
    <location>
        <begin position="48"/>
        <end position="68"/>
    </location>
</feature>
<evidence type="ECO:0000256" key="2">
    <source>
        <dbReference type="ARBA" id="ARBA00007175"/>
    </source>
</evidence>
<dbReference type="Proteomes" id="UP000236546">
    <property type="component" value="Unassembled WGS sequence"/>
</dbReference>
<dbReference type="EMBL" id="MTYH01000009">
    <property type="protein sequence ID" value="PNP48398.1"/>
    <property type="molecule type" value="Genomic_DNA"/>
</dbReference>
<evidence type="ECO:0000313" key="9">
    <source>
        <dbReference type="Proteomes" id="UP000236546"/>
    </source>
</evidence>
<reference evidence="6 9" key="2">
    <citation type="submission" date="2017-02" db="EMBL/GenBank/DDBJ databases">
        <title>Genomes of Trichoderma spp. with biocontrol activity.</title>
        <authorList>
            <person name="Gardiner D."/>
            <person name="Kazan K."/>
            <person name="Vos C."/>
            <person name="Harvey P."/>
        </authorList>
    </citation>
    <scope>NUCLEOTIDE SEQUENCE [LARGE SCALE GENOMIC DNA]</scope>
    <source>
        <strain evidence="6 9">A5MH</strain>
    </source>
</reference>
<evidence type="ECO:0008006" key="10">
    <source>
        <dbReference type="Google" id="ProtNLM"/>
    </source>
</evidence>
<dbReference type="Pfam" id="PF09805">
    <property type="entry name" value="Nop25"/>
    <property type="match status" value="1"/>
</dbReference>
<dbReference type="RefSeq" id="XP_018659271.2">
    <property type="nucleotide sequence ID" value="XM_018807461.2"/>
</dbReference>
<feature type="compositionally biased region" description="Basic residues" evidence="5">
    <location>
        <begin position="206"/>
        <end position="216"/>
    </location>
</feature>
<evidence type="ECO:0000256" key="5">
    <source>
        <dbReference type="SAM" id="MobiDB-lite"/>
    </source>
</evidence>
<protein>
    <recommendedName>
        <fullName evidence="10">Nucleolar protein 12</fullName>
    </recommendedName>
</protein>
<dbReference type="STRING" id="398673.A0A2K0TS94"/>
<feature type="compositionally biased region" description="Polar residues" evidence="5">
    <location>
        <begin position="138"/>
        <end position="147"/>
    </location>
</feature>
<comment type="subcellular location">
    <subcellularLocation>
        <location evidence="1">Nucleus</location>
        <location evidence="1">Nucleolus</location>
    </subcellularLocation>
</comment>
<feature type="compositionally biased region" description="Basic and acidic residues" evidence="5">
    <location>
        <begin position="195"/>
        <end position="205"/>
    </location>
</feature>
<keyword evidence="8" id="KW-1185">Reference proteome</keyword>
<evidence type="ECO:0000256" key="4">
    <source>
        <dbReference type="ARBA" id="ARBA00023242"/>
    </source>
</evidence>
<dbReference type="AlphaFoldDB" id="A0A2K0TS94"/>
<feature type="region of interest" description="Disordered" evidence="5">
    <location>
        <begin position="88"/>
        <end position="224"/>
    </location>
</feature>
<dbReference type="EMBL" id="JPDN02000002">
    <property type="protein sequence ID" value="PON30293.1"/>
    <property type="molecule type" value="Genomic_DNA"/>
</dbReference>
<feature type="region of interest" description="Disordered" evidence="5">
    <location>
        <begin position="1"/>
        <end position="23"/>
    </location>
</feature>
<comment type="caution">
    <text evidence="6">The sequence shown here is derived from an EMBL/GenBank/DDBJ whole genome shotgun (WGS) entry which is preliminary data.</text>
</comment>
<comment type="similarity">
    <text evidence="2">Belongs to the RRP17 family.</text>
</comment>
<keyword evidence="3" id="KW-0175">Coiled coil</keyword>
<proteinExistence type="inferred from homology"/>
<sequence>MFAKPRPKKSPLPPPSRKRKYGVEQVSFDFDARNEYLTGFHKRKQQRIKQAQEEAAKKAREERIRTRKQLRDERMKEVEEHVEHVNKLLRESGAIENDASEQQSDEDANEGEWDGFPDRPDLDIVDHEEEYIDEDRYTTVTVESVSISRDGLERPANPQEKAEEEDKDGEANKADQEDKSAKKGPVRPKKKKQKFRYESKIERQLAGRKQKAKRSAKASERKSK</sequence>
<dbReference type="GeneID" id="29987544"/>
<dbReference type="Proteomes" id="UP000054821">
    <property type="component" value="Unassembled WGS sequence"/>
</dbReference>
<feature type="compositionally biased region" description="Basic and acidic residues" evidence="5">
    <location>
        <begin position="169"/>
        <end position="181"/>
    </location>
</feature>
<feature type="compositionally biased region" description="Basic and acidic residues" evidence="5">
    <location>
        <begin position="116"/>
        <end position="125"/>
    </location>
</feature>
<reference evidence="7" key="3">
    <citation type="submission" date="2017-08" db="EMBL/GenBank/DDBJ databases">
        <title>Trichoderma gamsii strain T6085, whole genome shotgun sequencing project.</title>
        <authorList>
            <person name="Baroncelli R."/>
        </authorList>
    </citation>
    <scope>NUCLEOTIDE SEQUENCE</scope>
    <source>
        <strain evidence="7">T6085</strain>
    </source>
</reference>